<dbReference type="SUPFAM" id="SSF101498">
    <property type="entry name" value="Anti-sigma factor FlgM"/>
    <property type="match status" value="1"/>
</dbReference>
<keyword evidence="3" id="KW-0678">Repressor</keyword>
<evidence type="ECO:0000313" key="8">
    <source>
        <dbReference type="EMBL" id="PHJ37303.1"/>
    </source>
</evidence>
<evidence type="ECO:0000313" key="9">
    <source>
        <dbReference type="Proteomes" id="UP000222564"/>
    </source>
</evidence>
<keyword evidence="9" id="KW-1185">Reference proteome</keyword>
<dbReference type="InterPro" id="IPR007412">
    <property type="entry name" value="FlgM"/>
</dbReference>
<dbReference type="InterPro" id="IPR035890">
    <property type="entry name" value="Anti-sigma-28_factor_FlgM_sf"/>
</dbReference>
<dbReference type="Proteomes" id="UP000222564">
    <property type="component" value="Unassembled WGS sequence"/>
</dbReference>
<accession>A0A2C6MD99</accession>
<proteinExistence type="inferred from homology"/>
<dbReference type="InterPro" id="IPR031316">
    <property type="entry name" value="FlgM_C"/>
</dbReference>
<keyword evidence="6" id="KW-0804">Transcription</keyword>
<dbReference type="NCBIfam" id="TIGR03824">
    <property type="entry name" value="FlgM_jcvi"/>
    <property type="match status" value="1"/>
</dbReference>
<name>A0A2C6MD99_9FIRM</name>
<dbReference type="RefSeq" id="WP_099083833.1">
    <property type="nucleotide sequence ID" value="NZ_AWQQ01000095.1"/>
</dbReference>
<evidence type="ECO:0000256" key="2">
    <source>
        <dbReference type="ARBA" id="ARBA00017823"/>
    </source>
</evidence>
<feature type="domain" description="Anti-sigma-28 factor FlgM C-terminal" evidence="7">
    <location>
        <begin position="36"/>
        <end position="90"/>
    </location>
</feature>
<dbReference type="OrthoDB" id="2112849at2"/>
<evidence type="ECO:0000256" key="5">
    <source>
        <dbReference type="ARBA" id="ARBA00023015"/>
    </source>
</evidence>
<dbReference type="GO" id="GO:0044781">
    <property type="term" value="P:bacterial-type flagellum organization"/>
    <property type="evidence" value="ECO:0007669"/>
    <property type="project" value="UniProtKB-KW"/>
</dbReference>
<keyword evidence="4" id="KW-1005">Bacterial flagellum biogenesis</keyword>
<evidence type="ECO:0000256" key="6">
    <source>
        <dbReference type="ARBA" id="ARBA00023163"/>
    </source>
</evidence>
<evidence type="ECO:0000256" key="4">
    <source>
        <dbReference type="ARBA" id="ARBA00022795"/>
    </source>
</evidence>
<evidence type="ECO:0000256" key="3">
    <source>
        <dbReference type="ARBA" id="ARBA00022491"/>
    </source>
</evidence>
<evidence type="ECO:0000259" key="7">
    <source>
        <dbReference type="Pfam" id="PF04316"/>
    </source>
</evidence>
<dbReference type="GO" id="GO:0045892">
    <property type="term" value="P:negative regulation of DNA-templated transcription"/>
    <property type="evidence" value="ECO:0007669"/>
    <property type="project" value="InterPro"/>
</dbReference>
<reference evidence="8 9" key="1">
    <citation type="submission" date="2013-09" db="EMBL/GenBank/DDBJ databases">
        <title>Biodegradation of hydrocarbons in the deep terrestrial subsurface : characterization of a microbial consortium composed of two Desulfotomaculum species originating from a deep geological formation.</title>
        <authorList>
            <person name="Aullo T."/>
            <person name="Berlendis S."/>
            <person name="Lascourreges J.-F."/>
            <person name="Dessort D."/>
            <person name="Saint-Laurent S."/>
            <person name="Schraauwers B."/>
            <person name="Mas J."/>
            <person name="Magot M."/>
            <person name="Ranchou-Peyruse A."/>
        </authorList>
    </citation>
    <scope>NUCLEOTIDE SEQUENCE [LARGE SCALE GENOMIC DNA]</scope>
    <source>
        <strain evidence="8 9">Bs107</strain>
    </source>
</reference>
<gene>
    <name evidence="8" type="ORF">P378_16825</name>
</gene>
<keyword evidence="5" id="KW-0805">Transcription regulation</keyword>
<dbReference type="Pfam" id="PF04316">
    <property type="entry name" value="FlgM"/>
    <property type="match status" value="1"/>
</dbReference>
<comment type="similarity">
    <text evidence="1">Belongs to the FlgM family.</text>
</comment>
<protein>
    <recommendedName>
        <fullName evidence="2">Negative regulator of flagellin synthesis</fullName>
    </recommendedName>
</protein>
<evidence type="ECO:0000256" key="1">
    <source>
        <dbReference type="ARBA" id="ARBA00005322"/>
    </source>
</evidence>
<dbReference type="AlphaFoldDB" id="A0A2C6MD99"/>
<organism evidence="8 9">
    <name type="scientific">Desulforamulus profundi</name>
    <dbReference type="NCBI Taxonomy" id="1383067"/>
    <lineage>
        <taxon>Bacteria</taxon>
        <taxon>Bacillati</taxon>
        <taxon>Bacillota</taxon>
        <taxon>Clostridia</taxon>
        <taxon>Eubacteriales</taxon>
        <taxon>Peptococcaceae</taxon>
        <taxon>Desulforamulus</taxon>
    </lineage>
</organism>
<dbReference type="EMBL" id="AWQQ01000095">
    <property type="protein sequence ID" value="PHJ37303.1"/>
    <property type="molecule type" value="Genomic_DNA"/>
</dbReference>
<comment type="caution">
    <text evidence="8">The sequence shown here is derived from an EMBL/GenBank/DDBJ whole genome shotgun (WGS) entry which is preliminary data.</text>
</comment>
<sequence>MKISGFKPAGEVLKAYDRNQADKKSKLNKADWPAGDSVQLSGEARFKKEIEAALKNLPEVREDLVNRIKKDIQAGTYKPDTDKIADGILQERLLDKKV</sequence>